<reference evidence="2" key="1">
    <citation type="submission" date="2015-04" db="UniProtKB">
        <authorList>
            <consortium name="EnsemblPlants"/>
        </authorList>
    </citation>
    <scope>IDENTIFICATION</scope>
</reference>
<feature type="compositionally biased region" description="Low complexity" evidence="1">
    <location>
        <begin position="43"/>
        <end position="59"/>
    </location>
</feature>
<dbReference type="AlphaFoldDB" id="A0A0E0F4P6"/>
<dbReference type="EnsemblPlants" id="OMERI11G08390.1">
    <property type="protein sequence ID" value="OMERI11G08390.1"/>
    <property type="gene ID" value="OMERI11G08390"/>
</dbReference>
<proteinExistence type="predicted"/>
<reference evidence="2" key="2">
    <citation type="submission" date="2018-05" db="EMBL/GenBank/DDBJ databases">
        <title>OmerRS3 (Oryza meridionalis Reference Sequence Version 3).</title>
        <authorList>
            <person name="Zhang J."/>
            <person name="Kudrna D."/>
            <person name="Lee S."/>
            <person name="Talag J."/>
            <person name="Welchert J."/>
            <person name="Wing R.A."/>
        </authorList>
    </citation>
    <scope>NUCLEOTIDE SEQUENCE [LARGE SCALE GENOMIC DNA]</scope>
    <source>
        <strain evidence="2">cv. OR44</strain>
    </source>
</reference>
<sequence length="84" mass="8467">MGDYGWEVRRRRIRSPLRAPSAQILRGSCTGDGGRGCDGSLRAGGKAAADRATAPPHAHGVTSAAANSDFDGYGGAAAATIPSI</sequence>
<name>A0A0E0F4P6_9ORYZ</name>
<dbReference type="HOGENOM" id="CLU_2531250_0_0_1"/>
<evidence type="ECO:0000313" key="2">
    <source>
        <dbReference type="EnsemblPlants" id="OMERI11G08390.1"/>
    </source>
</evidence>
<keyword evidence="3" id="KW-1185">Reference proteome</keyword>
<evidence type="ECO:0008006" key="4">
    <source>
        <dbReference type="Google" id="ProtNLM"/>
    </source>
</evidence>
<protein>
    <recommendedName>
        <fullName evidence="4">DUF834 domain-containing protein</fullName>
    </recommendedName>
</protein>
<dbReference type="Gramene" id="OMERI11G08390.1">
    <property type="protein sequence ID" value="OMERI11G08390.1"/>
    <property type="gene ID" value="OMERI11G08390"/>
</dbReference>
<feature type="region of interest" description="Disordered" evidence="1">
    <location>
        <begin position="42"/>
        <end position="66"/>
    </location>
</feature>
<evidence type="ECO:0000256" key="1">
    <source>
        <dbReference type="SAM" id="MobiDB-lite"/>
    </source>
</evidence>
<evidence type="ECO:0000313" key="3">
    <source>
        <dbReference type="Proteomes" id="UP000008021"/>
    </source>
</evidence>
<accession>A0A0E0F4P6</accession>
<organism evidence="2">
    <name type="scientific">Oryza meridionalis</name>
    <dbReference type="NCBI Taxonomy" id="40149"/>
    <lineage>
        <taxon>Eukaryota</taxon>
        <taxon>Viridiplantae</taxon>
        <taxon>Streptophyta</taxon>
        <taxon>Embryophyta</taxon>
        <taxon>Tracheophyta</taxon>
        <taxon>Spermatophyta</taxon>
        <taxon>Magnoliopsida</taxon>
        <taxon>Liliopsida</taxon>
        <taxon>Poales</taxon>
        <taxon>Poaceae</taxon>
        <taxon>BOP clade</taxon>
        <taxon>Oryzoideae</taxon>
        <taxon>Oryzeae</taxon>
        <taxon>Oryzinae</taxon>
        <taxon>Oryza</taxon>
    </lineage>
</organism>
<dbReference type="Proteomes" id="UP000008021">
    <property type="component" value="Chromosome 11"/>
</dbReference>